<feature type="domain" description="Dockerin" evidence="4">
    <location>
        <begin position="3139"/>
        <end position="3216"/>
    </location>
</feature>
<dbReference type="PROSITE" id="PS51841">
    <property type="entry name" value="LTD"/>
    <property type="match status" value="1"/>
</dbReference>
<dbReference type="EMBL" id="FOFB01000029">
    <property type="protein sequence ID" value="SER23372.1"/>
    <property type="molecule type" value="Genomic_DNA"/>
</dbReference>
<dbReference type="InterPro" id="IPR036439">
    <property type="entry name" value="Dockerin_dom_sf"/>
</dbReference>
<dbReference type="InterPro" id="IPR026444">
    <property type="entry name" value="Secre_tail"/>
</dbReference>
<dbReference type="Gene3D" id="1.10.1330.10">
    <property type="entry name" value="Dockerin domain"/>
    <property type="match status" value="1"/>
</dbReference>
<sequence length="3514" mass="374560">MTTLVKNPPPAGVISTSVYHYRCFLFLLLLVSSGFGSLSAQCTFTGSAGTTLSEDYDTNQGPYSLTYATLPASLATSYVTATSDATIEICFYGDMNNDSETWSTVIEGVTFASGAYGRSPTVGDPFCQIITLPEANLNSGLSDGDLDISFSNFGTGWTAADNGDATIDLFNAFVRSVRFDYEVEVSISSPADQCQDGTDVTFSSTPPNGTATGDLVSYEIFPATPGFNTTTGAIDVSAADPGQYIVRYNYEVFGCSFFADTDINIFPTPVATVDDQVLACGVTGINLTSLFTDSTTEGGTFTTSTAGATINGNNLTFDGLGCVNVTYTLPNVNGCNNTPYSDDAFVFFPERVAPNFQITSSATCWDGTAPLDIVIDRSSPDYVGTSSIAWSAEGSGVAVSLTNPTADVPLISVSRLDPAVPALGTVRICLEETVTTAGDCTADFDCNLIRCRDITISSFGCNEDCTLFDPPAAVCPIQVNSSFGFSIFGISFDFGALTGFDLYEASVVPGDYVMQNNPSMGGTEEAIISCIDDGLDVSWDAGLNDALFPAGPLLDDPILEQIGAGFICDAAMFSIPFPAGFCGDCGPRGSPNLCVDLGLFDPCILVDNFMPLSFLNFEIDGFGTICSITPRTLIVDPLQQVIESTSVAVVWADTDGDGAFDTVLEQGGMIFDGSAAGTAFVPNNVQGEGVITVRNLAAAIKAPYSPCVSPEGTNLIDLLPIDFIPVAGPIIRQALTTAGLNINIAPSDYADLPITVQNDQDPQFLNFPTEYVFASGTNCSSPATWSAPIAIDACTGLVIEDVAQTGGPVSGEVLAIPNPNPVDPNNPNLYRVEYTATACNGQTVVDSFDVFVSVGDPLLSCPETIVLPNDIDQCGRVVTGLTPLQGLGCKTTITWTAPGATPNAGTDDASGTTFPAGTTTVTYTMTYVDAAGATQTQTCDFDVIIEDLQKPSAQCRDVEVRLDDQGQAIVTVADIEGGSTDNCTPAAGLDFSIARTDMVFGPSVSFDCFEEGQQTVILRVRDTAENDGNPMTDERNERRCLALVTVTDYFEEFTLTLDVPELCLEANNEEQLDFGNYLTIAHPDGTTFNHLEELGNGDDIGGVFGITGYNPSIPGSGTQRGTSVNDPGDAGFIDPLTGVYTPGTGTGFVTISYVLGIGGQVTAGVNQLDGCFILTTDVFELRQPLAMDAPECMCIVQNDRIVELGEITGGLEPYTIQYSGVKLDVDNDGIADDQDGEFMYLGDLGASAGAMTFDTADFAQDLGSLLVDYTQPTWSFTIVDARGCELFRSGSCDNDDENGTPEILCEDLGPVSLFTEESLCEAQYTWAHPLPTDNCDVILYTYTITNPDGSLSGPFDLTALLNPDITNPDPEMFNGVYEFQHVSPALITSTVTYYAEDAVGNFSSCSFDVSVEDDDKPFFLNCVEPAVIVNAIEGECQAFANYSLPLAGDNCSSPIVTQVDMTGLVSGDLYPVGITINTFEAVDETGNKLRCDVKVIVNDIFLPPSYDCPDEVTAATDPGDCGAIIEDIAPTGIEDNCLDNLTVIYRIDDADGNLLSSGFDDASGTFFDQGTSTVSYATQDMPLLLITEITHDLGNTDDGNVMPPAFSTGNPADGDYLEITNFNRAVMDVSCLMIERIHAGGTDSYAVPTFTYLEPGGTLTIHFGDGTNSPADNFFNVPGAENLPIGEPAAYVLSLSRAILDVAAISGYDLNGTPAADYWSGTAAPTNGAGIVRTTVWDTNTADDFMAGAACQSATFGALNPGLAQPVPNGAATAIQAQPTTRIECAPFTVTVNDDEAAVCGLYGEHEAYIAGAIDVAYGDCIETVYTVTDDLIVADVNLNLQGMAGDMGNLTFTLISPEGTEAELATGACPGTNAIEFTFDGDFGPVIDQGCGLLNSAGLLVMPAGDIEAFNGESMIGDWTLRIGHNGQQNTAPAVIASTILFISSREAYPDYTAVLENDPGVCGADYSWQHAILFDNCPGGSVLWEIIDSSGSILVTEDLTILPENTDVTFFFPVGINTVRYTLTDGSGNSSSCAFDVTVDDTEPPVITCPADVTIQLAGGECEKSYRPSDYTATDNCGVVSIFGTPPFHEALPIGVNDVLFSVVDAAGNTTTCTYTVTIVEYEPALAQMACIEQINVHIPGNCEQLIIADMVLAGDEYYCYDNYELRLLQRNAAGDFDTLATNLVGIDQIGGEIRYQVYDPRNDVSCWGRIDVGFFSAPEFICPEDTIVSCNAATDVTAMGSPTLLSCALAGATVAHADTLQRNEACDDPRAILRRTWKVTDAFGNSSSCVQTITIEAFDLATVRFPADLDGDVSPAINCVAAANDPTLTDPENTGFPFVDDGANIFTTNFCSASYLYSDEVYNICAGSYEIIRTWKVRNTCQPVIPGVNPIEAVQIIRVLDFENPRLSCPDDVTISTNSIDCNGAYHIPPPVVETGCTNYTYTVSVSAGDLLRINDGSYVLSGLNEGIFTIRYEVEDECGRYSECIFNITVVDQVGPTASCENGLNVSLNGGGVASLDIEDIDGNSQDLCSSIELAIRRSYEFDPTTCEPLATNSLTEWGQTVDFNCCDLEGLVNVELRVTDENGNTSSCWTEILVEDKITPECEPPADLTITCIDYRESLPNDITEASDIELDAAFGSAHAVDNCGASVSQSVSGSVNSCGIGQLTRVFTATDGVGLTNSTVCTQTINVIGVFDYQLTFPTDESGTCADIPGYEELITASFACDLFAIDTHVDTLRTIDAGDECFKLRVTYDVINWCEYNTLGDPYLIPRDGRMNRDPESQLLYLNVIRGEQINDTTDDLAFLSRFSDRNLNEGAPQRDQLLDNGNDTDDGDDGNHTTEELPYSIDDSRGAFRYVQYIKVYDEVAPVINSSHPTECFSGESEECSATVVLNFTAEDECSTPIVTAQLDLNYVAADGFLPMRSLSATELTTDVTGAFVIRLTGIPTGQHAVRINANDGCGNFDNELIEFCVSPNRAPTPICIQTLTVSLMPDGQGGGIAAIWASDFVASPIADCFGNAIDTYGLYRETTAVDAGFTPTADQLGLTLDCNDYSNGTVPLRLYAFDAAGNSDYCQIVVEVQSNGDINPCEAGGFAQLAGSITDRANNPVEDVVIHLSGSAGLSREMTTPEDGSFSFEALPQGGDYTLTPSHFSNFLNGVRTSDIVGITRHILGVQALDGPYNRLAADVDGNTEINVGDIISIRRLILGLADGFPNDNPSWLFIPSDFAFSQSDNPWAETFPSVSNYNNLTTTVNGADFVGIKLGDINQSAVANARMPAVPRNLRGSLEMETDEVRLRTGETFRIPVSAQALPEVDGYQFTLQFDPTILEVTGIEPGLVPSGNFGWTFAERGLITSSWNWASATTPANWTGEEVLFTLLVQANSDDRLSSGLLLGSQYTPAEAYERNTGQLRDLALVFKENETTALRNELLQNVPNPVRNQTIIGFHLAEAKPEVTVSIRDATGRLVQEFLREGMVGYNSLVVDHRMLNKTAGIYTYTVTAGDWVATRRMIVLK</sequence>
<dbReference type="Gene3D" id="2.60.120.260">
    <property type="entry name" value="Galactose-binding domain-like"/>
    <property type="match status" value="1"/>
</dbReference>
<feature type="region of interest" description="Disordered" evidence="2">
    <location>
        <begin position="2815"/>
        <end position="2846"/>
    </location>
</feature>
<dbReference type="PROSITE" id="PS50825">
    <property type="entry name" value="HYR"/>
    <property type="match status" value="3"/>
</dbReference>
<dbReference type="SUPFAM" id="SSF49785">
    <property type="entry name" value="Galactose-binding domain-like"/>
    <property type="match status" value="1"/>
</dbReference>
<feature type="domain" description="HYR" evidence="3">
    <location>
        <begin position="2041"/>
        <end position="2123"/>
    </location>
</feature>
<evidence type="ECO:0000313" key="7">
    <source>
        <dbReference type="Proteomes" id="UP000199021"/>
    </source>
</evidence>
<dbReference type="Pfam" id="PF02494">
    <property type="entry name" value="HYR"/>
    <property type="match status" value="2"/>
</dbReference>
<dbReference type="Pfam" id="PF00963">
    <property type="entry name" value="Cohesin"/>
    <property type="match status" value="1"/>
</dbReference>
<dbReference type="SUPFAM" id="SSF49464">
    <property type="entry name" value="Carboxypeptidase regulatory domain-like"/>
    <property type="match status" value="1"/>
</dbReference>
<protein>
    <submittedName>
        <fullName evidence="6">Por secretion system C-terminal sorting domain-containing protein</fullName>
    </submittedName>
</protein>
<organism evidence="6 7">
    <name type="scientific">Neolewinella agarilytica</name>
    <dbReference type="NCBI Taxonomy" id="478744"/>
    <lineage>
        <taxon>Bacteria</taxon>
        <taxon>Pseudomonadati</taxon>
        <taxon>Bacteroidota</taxon>
        <taxon>Saprospiria</taxon>
        <taxon>Saprospirales</taxon>
        <taxon>Lewinellaceae</taxon>
        <taxon>Neolewinella</taxon>
    </lineage>
</organism>
<dbReference type="InterPro" id="IPR008979">
    <property type="entry name" value="Galactose-bd-like_sf"/>
</dbReference>
<dbReference type="InterPro" id="IPR001322">
    <property type="entry name" value="Lamin_tail_dom"/>
</dbReference>
<accession>A0A1H9MI54</accession>
<dbReference type="PROSITE" id="PS51766">
    <property type="entry name" value="DOCKERIN"/>
    <property type="match status" value="1"/>
</dbReference>
<dbReference type="InterPro" id="IPR002102">
    <property type="entry name" value="Cohesin_dom"/>
</dbReference>
<dbReference type="Gene3D" id="2.60.40.10">
    <property type="entry name" value="Immunoglobulins"/>
    <property type="match status" value="1"/>
</dbReference>
<evidence type="ECO:0000259" key="5">
    <source>
        <dbReference type="PROSITE" id="PS51841"/>
    </source>
</evidence>
<dbReference type="PANTHER" id="PTHR24273:SF32">
    <property type="entry name" value="HYALIN"/>
    <property type="match status" value="1"/>
</dbReference>
<keyword evidence="7" id="KW-1185">Reference proteome</keyword>
<dbReference type="InterPro" id="IPR003410">
    <property type="entry name" value="HYR_dom"/>
</dbReference>
<evidence type="ECO:0000259" key="4">
    <source>
        <dbReference type="PROSITE" id="PS51766"/>
    </source>
</evidence>
<evidence type="ECO:0000259" key="3">
    <source>
        <dbReference type="PROSITE" id="PS50825"/>
    </source>
</evidence>
<dbReference type="GO" id="GO:0030246">
    <property type="term" value="F:carbohydrate binding"/>
    <property type="evidence" value="ECO:0007669"/>
    <property type="project" value="InterPro"/>
</dbReference>
<proteinExistence type="predicted"/>
<dbReference type="SUPFAM" id="SSF49384">
    <property type="entry name" value="Carbohydrate-binding domain"/>
    <property type="match status" value="1"/>
</dbReference>
<dbReference type="InterPro" id="IPR008965">
    <property type="entry name" value="CBM2/CBM3_carb-bd_dom_sf"/>
</dbReference>
<dbReference type="InterPro" id="IPR008969">
    <property type="entry name" value="CarboxyPept-like_regulatory"/>
</dbReference>
<dbReference type="RefSeq" id="WP_090172328.1">
    <property type="nucleotide sequence ID" value="NZ_FOFB01000029.1"/>
</dbReference>
<feature type="domain" description="LTD" evidence="5">
    <location>
        <begin position="1572"/>
        <end position="1744"/>
    </location>
</feature>
<evidence type="ECO:0000256" key="2">
    <source>
        <dbReference type="SAM" id="MobiDB-lite"/>
    </source>
</evidence>
<dbReference type="STRING" id="478744.SAMN05444359_12932"/>
<gene>
    <name evidence="6" type="ORF">SAMN05444359_12932</name>
</gene>
<dbReference type="OrthoDB" id="1121493at2"/>
<dbReference type="GO" id="GO:0000272">
    <property type="term" value="P:polysaccharide catabolic process"/>
    <property type="evidence" value="ECO:0007669"/>
    <property type="project" value="InterPro"/>
</dbReference>
<dbReference type="NCBIfam" id="TIGR04183">
    <property type="entry name" value="Por_Secre_tail"/>
    <property type="match status" value="1"/>
</dbReference>
<feature type="domain" description="HYR" evidence="3">
    <location>
        <begin position="852"/>
        <end position="947"/>
    </location>
</feature>
<feature type="domain" description="HYR" evidence="3">
    <location>
        <begin position="1412"/>
        <end position="1499"/>
    </location>
</feature>
<evidence type="ECO:0000256" key="1">
    <source>
        <dbReference type="ARBA" id="ARBA00022737"/>
    </source>
</evidence>
<name>A0A1H9MI54_9BACT</name>
<keyword evidence="1" id="KW-0677">Repeat</keyword>
<dbReference type="InterPro" id="IPR016134">
    <property type="entry name" value="Dockerin_dom"/>
</dbReference>
<dbReference type="Proteomes" id="UP000199021">
    <property type="component" value="Unassembled WGS sequence"/>
</dbReference>
<evidence type="ECO:0000313" key="6">
    <source>
        <dbReference type="EMBL" id="SER23372.1"/>
    </source>
</evidence>
<reference evidence="7" key="1">
    <citation type="submission" date="2016-10" db="EMBL/GenBank/DDBJ databases">
        <authorList>
            <person name="Varghese N."/>
            <person name="Submissions S."/>
        </authorList>
    </citation>
    <scope>NUCLEOTIDE SEQUENCE [LARGE SCALE GENOMIC DNA]</scope>
    <source>
        <strain evidence="7">DSM 24740</strain>
    </source>
</reference>
<dbReference type="InterPro" id="IPR013783">
    <property type="entry name" value="Ig-like_fold"/>
</dbReference>
<dbReference type="CDD" id="cd14252">
    <property type="entry name" value="Dockerin_like"/>
    <property type="match status" value="1"/>
</dbReference>
<dbReference type="InParanoid" id="A0A1H9MI54"/>
<dbReference type="Gene3D" id="2.60.40.680">
    <property type="match status" value="1"/>
</dbReference>
<dbReference type="PANTHER" id="PTHR24273">
    <property type="entry name" value="FI04643P-RELATED"/>
    <property type="match status" value="1"/>
</dbReference>